<comment type="function">
    <text evidence="3 14 16">Endonuclease that specifically degrades the RNA of RNA-DNA hybrids.</text>
</comment>
<feature type="domain" description="RNase H type-2" evidence="17">
    <location>
        <begin position="25"/>
        <end position="215"/>
    </location>
</feature>
<evidence type="ECO:0000256" key="11">
    <source>
        <dbReference type="ARBA" id="ARBA00022759"/>
    </source>
</evidence>
<protein>
    <recommendedName>
        <fullName evidence="7 14">Ribonuclease HII</fullName>
        <shortName evidence="14">RNase HII</shortName>
        <ecNumber evidence="6 14">3.1.26.4</ecNumber>
    </recommendedName>
</protein>
<dbReference type="STRING" id="411473.RUMCAL_02863"/>
<dbReference type="GO" id="GO:0030145">
    <property type="term" value="F:manganese ion binding"/>
    <property type="evidence" value="ECO:0007669"/>
    <property type="project" value="UniProtKB-UniRule"/>
</dbReference>
<name>U2LSL5_9FIRM</name>
<dbReference type="NCBIfam" id="NF000594">
    <property type="entry name" value="PRK00015.1-1"/>
    <property type="match status" value="1"/>
</dbReference>
<feature type="binding site" evidence="14 15">
    <location>
        <position position="31"/>
    </location>
    <ligand>
        <name>a divalent metal cation</name>
        <dbReference type="ChEBI" id="CHEBI:60240"/>
    </ligand>
</feature>
<comment type="catalytic activity">
    <reaction evidence="1 14 15 16">
        <text>Endonucleolytic cleavage to 5'-phosphomonoester.</text>
        <dbReference type="EC" id="3.1.26.4"/>
    </reaction>
</comment>
<sequence length="216" mass="23210">MAKAAPKKSTEELYAWDAEKRGSGLLLCGVDEAGRGPLAGDVYAAAVILDPSKPLIAGLNDSKKMTEKKRESLFAEVQSACLAYCVASATVAEIEELNILGATMLAMQRAVAGLSVQPQLVLVDGNRLPQLTMPAETVVKGDATSASIAAASILAKVSRDRTLYALDEQYPQYGFAKHKGYGTKAHCEAILQYGPCPAHRPSFLRKLYQKHENENN</sequence>
<dbReference type="InterPro" id="IPR036397">
    <property type="entry name" value="RNaseH_sf"/>
</dbReference>
<dbReference type="Pfam" id="PF01351">
    <property type="entry name" value="RNase_HII"/>
    <property type="match status" value="1"/>
</dbReference>
<comment type="cofactor">
    <cofactor evidence="2">
        <name>Mg(2+)</name>
        <dbReference type="ChEBI" id="CHEBI:18420"/>
    </cofactor>
</comment>
<keyword evidence="13 14" id="KW-0464">Manganese</keyword>
<dbReference type="eggNOG" id="COG0164">
    <property type="taxonomic scope" value="Bacteria"/>
</dbReference>
<dbReference type="GO" id="GO:0006298">
    <property type="term" value="P:mismatch repair"/>
    <property type="evidence" value="ECO:0007669"/>
    <property type="project" value="TreeGrafter"/>
</dbReference>
<evidence type="ECO:0000256" key="1">
    <source>
        <dbReference type="ARBA" id="ARBA00000077"/>
    </source>
</evidence>
<evidence type="ECO:0000256" key="6">
    <source>
        <dbReference type="ARBA" id="ARBA00012180"/>
    </source>
</evidence>
<dbReference type="PANTHER" id="PTHR10954:SF18">
    <property type="entry name" value="RIBONUCLEASE HII"/>
    <property type="match status" value="1"/>
</dbReference>
<evidence type="ECO:0000256" key="3">
    <source>
        <dbReference type="ARBA" id="ARBA00004065"/>
    </source>
</evidence>
<dbReference type="GO" id="GO:0032299">
    <property type="term" value="C:ribonuclease H2 complex"/>
    <property type="evidence" value="ECO:0007669"/>
    <property type="project" value="TreeGrafter"/>
</dbReference>
<keyword evidence="12 14" id="KW-0378">Hydrolase</keyword>
<evidence type="ECO:0000256" key="12">
    <source>
        <dbReference type="ARBA" id="ARBA00022801"/>
    </source>
</evidence>
<dbReference type="Proteomes" id="UP000016662">
    <property type="component" value="Unassembled WGS sequence"/>
</dbReference>
<evidence type="ECO:0000256" key="2">
    <source>
        <dbReference type="ARBA" id="ARBA00001946"/>
    </source>
</evidence>
<dbReference type="GO" id="GO:0003723">
    <property type="term" value="F:RNA binding"/>
    <property type="evidence" value="ECO:0007669"/>
    <property type="project" value="UniProtKB-UniRule"/>
</dbReference>
<reference evidence="18 19" key="1">
    <citation type="submission" date="2013-07" db="EMBL/GenBank/DDBJ databases">
        <authorList>
            <person name="Weinstock G."/>
            <person name="Sodergren E."/>
            <person name="Wylie T."/>
            <person name="Fulton L."/>
            <person name="Fulton R."/>
            <person name="Fronick C."/>
            <person name="O'Laughlin M."/>
            <person name="Godfrey J."/>
            <person name="Miner T."/>
            <person name="Herter B."/>
            <person name="Appelbaum E."/>
            <person name="Cordes M."/>
            <person name="Lek S."/>
            <person name="Wollam A."/>
            <person name="Pepin K.H."/>
            <person name="Palsikar V.B."/>
            <person name="Mitreva M."/>
            <person name="Wilson R.K."/>
        </authorList>
    </citation>
    <scope>NUCLEOTIDE SEQUENCE [LARGE SCALE GENOMIC DNA]</scope>
    <source>
        <strain evidence="18 19">ATCC 27760</strain>
    </source>
</reference>
<accession>U2LSL5</accession>
<dbReference type="NCBIfam" id="NF000596">
    <property type="entry name" value="PRK00015.1-4"/>
    <property type="match status" value="1"/>
</dbReference>
<proteinExistence type="inferred from homology"/>
<keyword evidence="10 14" id="KW-0479">Metal-binding</keyword>
<evidence type="ECO:0000256" key="14">
    <source>
        <dbReference type="HAMAP-Rule" id="MF_00052"/>
    </source>
</evidence>
<keyword evidence="19" id="KW-1185">Reference proteome</keyword>
<dbReference type="FunFam" id="3.30.420.10:FF:000006">
    <property type="entry name" value="Ribonuclease HII"/>
    <property type="match status" value="1"/>
</dbReference>
<evidence type="ECO:0000259" key="17">
    <source>
        <dbReference type="PROSITE" id="PS51975"/>
    </source>
</evidence>
<evidence type="ECO:0000256" key="5">
    <source>
        <dbReference type="ARBA" id="ARBA00007383"/>
    </source>
</evidence>
<evidence type="ECO:0000256" key="16">
    <source>
        <dbReference type="RuleBase" id="RU003515"/>
    </source>
</evidence>
<dbReference type="PROSITE" id="PS51975">
    <property type="entry name" value="RNASE_H_2"/>
    <property type="match status" value="1"/>
</dbReference>
<evidence type="ECO:0000256" key="7">
    <source>
        <dbReference type="ARBA" id="ARBA00019179"/>
    </source>
</evidence>
<evidence type="ECO:0000313" key="18">
    <source>
        <dbReference type="EMBL" id="ERJ90093.1"/>
    </source>
</evidence>
<evidence type="ECO:0000256" key="8">
    <source>
        <dbReference type="ARBA" id="ARBA00022490"/>
    </source>
</evidence>
<dbReference type="InterPro" id="IPR022898">
    <property type="entry name" value="RNase_HII"/>
</dbReference>
<dbReference type="InterPro" id="IPR001352">
    <property type="entry name" value="RNase_HII/HIII"/>
</dbReference>
<dbReference type="SUPFAM" id="SSF53098">
    <property type="entry name" value="Ribonuclease H-like"/>
    <property type="match status" value="1"/>
</dbReference>
<gene>
    <name evidence="14" type="primary">rnhB</name>
    <name evidence="18" type="ORF">RUMCAL_02863</name>
</gene>
<dbReference type="EMBL" id="AWVF01000367">
    <property type="protein sequence ID" value="ERJ90093.1"/>
    <property type="molecule type" value="Genomic_DNA"/>
</dbReference>
<dbReference type="Gene3D" id="3.30.420.10">
    <property type="entry name" value="Ribonuclease H-like superfamily/Ribonuclease H"/>
    <property type="match status" value="1"/>
</dbReference>
<organism evidence="18 19">
    <name type="scientific">Ruminococcus callidus ATCC 27760</name>
    <dbReference type="NCBI Taxonomy" id="411473"/>
    <lineage>
        <taxon>Bacteria</taxon>
        <taxon>Bacillati</taxon>
        <taxon>Bacillota</taxon>
        <taxon>Clostridia</taxon>
        <taxon>Eubacteriales</taxon>
        <taxon>Oscillospiraceae</taxon>
        <taxon>Ruminococcus</taxon>
    </lineage>
</organism>
<evidence type="ECO:0000256" key="9">
    <source>
        <dbReference type="ARBA" id="ARBA00022722"/>
    </source>
</evidence>
<dbReference type="NCBIfam" id="NF000595">
    <property type="entry name" value="PRK00015.1-3"/>
    <property type="match status" value="1"/>
</dbReference>
<dbReference type="GO" id="GO:0004523">
    <property type="term" value="F:RNA-DNA hybrid ribonuclease activity"/>
    <property type="evidence" value="ECO:0007669"/>
    <property type="project" value="UniProtKB-UniRule"/>
</dbReference>
<dbReference type="CDD" id="cd07182">
    <property type="entry name" value="RNase_HII_bacteria_HII_like"/>
    <property type="match status" value="1"/>
</dbReference>
<dbReference type="AlphaFoldDB" id="U2LSL5"/>
<comment type="subcellular location">
    <subcellularLocation>
        <location evidence="4 14">Cytoplasm</location>
    </subcellularLocation>
</comment>
<evidence type="ECO:0000256" key="4">
    <source>
        <dbReference type="ARBA" id="ARBA00004496"/>
    </source>
</evidence>
<dbReference type="InterPro" id="IPR012337">
    <property type="entry name" value="RNaseH-like_sf"/>
</dbReference>
<dbReference type="PANTHER" id="PTHR10954">
    <property type="entry name" value="RIBONUCLEASE H2 SUBUNIT A"/>
    <property type="match status" value="1"/>
</dbReference>
<evidence type="ECO:0000256" key="10">
    <source>
        <dbReference type="ARBA" id="ARBA00022723"/>
    </source>
</evidence>
<dbReference type="HAMAP" id="MF_00052_B">
    <property type="entry name" value="RNase_HII_B"/>
    <property type="match status" value="1"/>
</dbReference>
<dbReference type="GO" id="GO:0043137">
    <property type="term" value="P:DNA replication, removal of RNA primer"/>
    <property type="evidence" value="ECO:0007669"/>
    <property type="project" value="TreeGrafter"/>
</dbReference>
<comment type="similarity">
    <text evidence="5 14 16">Belongs to the RNase HII family.</text>
</comment>
<feature type="binding site" evidence="14 15">
    <location>
        <position position="32"/>
    </location>
    <ligand>
        <name>a divalent metal cation</name>
        <dbReference type="ChEBI" id="CHEBI:60240"/>
    </ligand>
</feature>
<dbReference type="InterPro" id="IPR024567">
    <property type="entry name" value="RNase_HII/HIII_dom"/>
</dbReference>
<keyword evidence="9 14" id="KW-0540">Nuclease</keyword>
<keyword evidence="11 14" id="KW-0255">Endonuclease</keyword>
<dbReference type="PATRIC" id="fig|411473.3.peg.2398"/>
<dbReference type="OrthoDB" id="9803420at2"/>
<dbReference type="HOGENOM" id="CLU_036532_3_2_9"/>
<keyword evidence="8 14" id="KW-0963">Cytoplasm</keyword>
<evidence type="ECO:0000256" key="13">
    <source>
        <dbReference type="ARBA" id="ARBA00023211"/>
    </source>
</evidence>
<comment type="cofactor">
    <cofactor evidence="14 15">
        <name>Mn(2+)</name>
        <dbReference type="ChEBI" id="CHEBI:29035"/>
    </cofactor>
    <cofactor evidence="14 15">
        <name>Mg(2+)</name>
        <dbReference type="ChEBI" id="CHEBI:18420"/>
    </cofactor>
    <text evidence="14 15">Manganese or magnesium. Binds 1 divalent metal ion per monomer in the absence of substrate. May bind a second metal ion after substrate binding.</text>
</comment>
<dbReference type="RefSeq" id="WP_021681050.1">
    <property type="nucleotide sequence ID" value="NZ_KI260329.1"/>
</dbReference>
<feature type="binding site" evidence="14 15">
    <location>
        <position position="124"/>
    </location>
    <ligand>
        <name>a divalent metal cation</name>
        <dbReference type="ChEBI" id="CHEBI:60240"/>
    </ligand>
</feature>
<dbReference type="EC" id="3.1.26.4" evidence="6 14"/>
<evidence type="ECO:0000256" key="15">
    <source>
        <dbReference type="PROSITE-ProRule" id="PRU01319"/>
    </source>
</evidence>
<dbReference type="GO" id="GO:0005737">
    <property type="term" value="C:cytoplasm"/>
    <property type="evidence" value="ECO:0007669"/>
    <property type="project" value="UniProtKB-SubCell"/>
</dbReference>
<comment type="caution">
    <text evidence="18">The sequence shown here is derived from an EMBL/GenBank/DDBJ whole genome shotgun (WGS) entry which is preliminary data.</text>
</comment>
<evidence type="ECO:0000313" key="19">
    <source>
        <dbReference type="Proteomes" id="UP000016662"/>
    </source>
</evidence>